<evidence type="ECO:0000313" key="3">
    <source>
        <dbReference type="Proteomes" id="UP000525078"/>
    </source>
</evidence>
<name>A0A7J6EBL4_CANSA</name>
<feature type="region of interest" description="Disordered" evidence="1">
    <location>
        <begin position="1"/>
        <end position="27"/>
    </location>
</feature>
<evidence type="ECO:0000256" key="1">
    <source>
        <dbReference type="SAM" id="MobiDB-lite"/>
    </source>
</evidence>
<dbReference type="AlphaFoldDB" id="A0A7J6EBL4"/>
<reference evidence="2 3" key="1">
    <citation type="journal article" date="2020" name="bioRxiv">
        <title>Sequence and annotation of 42 cannabis genomes reveals extensive copy number variation in cannabinoid synthesis and pathogen resistance genes.</title>
        <authorList>
            <person name="Mckernan K.J."/>
            <person name="Helbert Y."/>
            <person name="Kane L.T."/>
            <person name="Ebling H."/>
            <person name="Zhang L."/>
            <person name="Liu B."/>
            <person name="Eaton Z."/>
            <person name="Mclaughlin S."/>
            <person name="Kingan S."/>
            <person name="Baybayan P."/>
            <person name="Concepcion G."/>
            <person name="Jordan M."/>
            <person name="Riva A."/>
            <person name="Barbazuk W."/>
            <person name="Harkins T."/>
        </authorList>
    </citation>
    <scope>NUCLEOTIDE SEQUENCE [LARGE SCALE GENOMIC DNA]</scope>
    <source>
        <strain evidence="3">cv. Jamaican Lion 4</strain>
        <tissue evidence="2">Leaf</tissue>
    </source>
</reference>
<organism evidence="2 3">
    <name type="scientific">Cannabis sativa</name>
    <name type="common">Hemp</name>
    <name type="synonym">Marijuana</name>
    <dbReference type="NCBI Taxonomy" id="3483"/>
    <lineage>
        <taxon>Eukaryota</taxon>
        <taxon>Viridiplantae</taxon>
        <taxon>Streptophyta</taxon>
        <taxon>Embryophyta</taxon>
        <taxon>Tracheophyta</taxon>
        <taxon>Spermatophyta</taxon>
        <taxon>Magnoliopsida</taxon>
        <taxon>eudicotyledons</taxon>
        <taxon>Gunneridae</taxon>
        <taxon>Pentapetalae</taxon>
        <taxon>rosids</taxon>
        <taxon>fabids</taxon>
        <taxon>Rosales</taxon>
        <taxon>Cannabaceae</taxon>
        <taxon>Cannabis</taxon>
    </lineage>
</organism>
<evidence type="ECO:0000313" key="2">
    <source>
        <dbReference type="EMBL" id="KAF4355837.1"/>
    </source>
</evidence>
<comment type="caution">
    <text evidence="2">The sequence shown here is derived from an EMBL/GenBank/DDBJ whole genome shotgun (WGS) entry which is preliminary data.</text>
</comment>
<protein>
    <submittedName>
        <fullName evidence="2">Uncharacterized protein</fullName>
    </submittedName>
</protein>
<dbReference type="Proteomes" id="UP000525078">
    <property type="component" value="Unassembled WGS sequence"/>
</dbReference>
<gene>
    <name evidence="2" type="ORF">F8388_004123</name>
</gene>
<sequence>MAPIPNDSSSSSMVETSKQTLLPNSGTLPPNSLHFSKLLLLYHHHLQESPISFNQKFLPFLKIFTPQFSPLLKIFICHGNSRANVKEDKTQFDKL</sequence>
<dbReference type="EMBL" id="JAATIP010000260">
    <property type="protein sequence ID" value="KAF4355837.1"/>
    <property type="molecule type" value="Genomic_DNA"/>
</dbReference>
<proteinExistence type="predicted"/>
<accession>A0A7J6EBL4</accession>